<protein>
    <submittedName>
        <fullName evidence="1">tRNA (Adenine22-N1)-methyltransferase</fullName>
    </submittedName>
</protein>
<dbReference type="Pfam" id="PF12847">
    <property type="entry name" value="Methyltransf_18"/>
    <property type="match status" value="1"/>
</dbReference>
<keyword evidence="2" id="KW-1185">Reference proteome</keyword>
<dbReference type="GO" id="GO:0032259">
    <property type="term" value="P:methylation"/>
    <property type="evidence" value="ECO:0007669"/>
    <property type="project" value="UniProtKB-KW"/>
</dbReference>
<accession>A0A1M6AKZ5</accession>
<dbReference type="PIRSF" id="PIRSF018637">
    <property type="entry name" value="TrmK"/>
    <property type="match status" value="1"/>
</dbReference>
<dbReference type="EMBL" id="FQYT01000002">
    <property type="protein sequence ID" value="SHI37125.1"/>
    <property type="molecule type" value="Genomic_DNA"/>
</dbReference>
<dbReference type="Proteomes" id="UP000184342">
    <property type="component" value="Unassembled WGS sequence"/>
</dbReference>
<gene>
    <name evidence="1" type="ORF">SAMN02745691_00197</name>
</gene>
<dbReference type="GO" id="GO:0160105">
    <property type="term" value="F:tRNA (adenine(22)-N1)-methyltransferase activity"/>
    <property type="evidence" value="ECO:0007669"/>
    <property type="project" value="InterPro"/>
</dbReference>
<dbReference type="InterPro" id="IPR006901">
    <property type="entry name" value="TrmK"/>
</dbReference>
<dbReference type="STRING" id="1122934.SAMN02745691_00197"/>
<name>A0A1M6AKZ5_9FIRM</name>
<organism evidence="1 2">
    <name type="scientific">Parasporobacterium paucivorans DSM 15970</name>
    <dbReference type="NCBI Taxonomy" id="1122934"/>
    <lineage>
        <taxon>Bacteria</taxon>
        <taxon>Bacillati</taxon>
        <taxon>Bacillota</taxon>
        <taxon>Clostridia</taxon>
        <taxon>Lachnospirales</taxon>
        <taxon>Lachnospiraceae</taxon>
        <taxon>Parasporobacterium</taxon>
    </lineage>
</organism>
<dbReference type="OrthoDB" id="5881184at2"/>
<evidence type="ECO:0000313" key="2">
    <source>
        <dbReference type="Proteomes" id="UP000184342"/>
    </source>
</evidence>
<proteinExistence type="predicted"/>
<keyword evidence="1" id="KW-0808">Transferase</keyword>
<dbReference type="Gene3D" id="3.40.50.150">
    <property type="entry name" value="Vaccinia Virus protein VP39"/>
    <property type="match status" value="1"/>
</dbReference>
<sequence>MNLSKRLNTVASFVTPGRILADIGTDHGYIPILLVSKNIIPQALAMDVNEGPLQRASANIIEAGLQDRIIVRLSDGLKELKPGEAEAILIAGMGGMLIKRILQNGMELVRSAKELVLSPHREEDEIRRFLHKEGFLIAREEMIKEDGKFYVIIKALSGEEEYEKEIFYKFGYLLLKQKNPVLQEYLIAQKKKAEKIIYDIRESGSNKNPEKIKELEEEIVYLEEALNYYS</sequence>
<dbReference type="PANTHER" id="PTHR38451:SF1">
    <property type="entry name" value="TRNA (ADENINE(22)-N(1))-METHYLTRANSFERASE"/>
    <property type="match status" value="1"/>
</dbReference>
<keyword evidence="1" id="KW-0489">Methyltransferase</keyword>
<evidence type="ECO:0000313" key="1">
    <source>
        <dbReference type="EMBL" id="SHI37125.1"/>
    </source>
</evidence>
<dbReference type="AlphaFoldDB" id="A0A1M6AKZ5"/>
<dbReference type="RefSeq" id="WP_073992491.1">
    <property type="nucleotide sequence ID" value="NZ_FQYT01000002.1"/>
</dbReference>
<dbReference type="PANTHER" id="PTHR38451">
    <property type="entry name" value="TRNA (ADENINE(22)-N(1))-METHYLTRANSFERASE"/>
    <property type="match status" value="1"/>
</dbReference>
<dbReference type="Gene3D" id="1.10.287.1890">
    <property type="match status" value="1"/>
</dbReference>
<reference evidence="1 2" key="1">
    <citation type="submission" date="2016-11" db="EMBL/GenBank/DDBJ databases">
        <authorList>
            <person name="Jaros S."/>
            <person name="Januszkiewicz K."/>
            <person name="Wedrychowicz H."/>
        </authorList>
    </citation>
    <scope>NUCLEOTIDE SEQUENCE [LARGE SCALE GENOMIC DNA]</scope>
    <source>
        <strain evidence="1 2">DSM 15970</strain>
    </source>
</reference>
<dbReference type="InterPro" id="IPR029063">
    <property type="entry name" value="SAM-dependent_MTases_sf"/>
</dbReference>
<dbReference type="SUPFAM" id="SSF53335">
    <property type="entry name" value="S-adenosyl-L-methionine-dependent methyltransferases"/>
    <property type="match status" value="1"/>
</dbReference>